<gene>
    <name evidence="2" type="ORF">KSZ_12340</name>
</gene>
<evidence type="ECO:0000313" key="3">
    <source>
        <dbReference type="Proteomes" id="UP000635565"/>
    </source>
</evidence>
<dbReference type="InterPro" id="IPR013762">
    <property type="entry name" value="Integrase-like_cat_sf"/>
</dbReference>
<keyword evidence="1" id="KW-0233">DNA recombination</keyword>
<protein>
    <recommendedName>
        <fullName evidence="4">Tyr recombinase domain-containing protein</fullName>
    </recommendedName>
</protein>
<sequence length="65" mass="7407">MGVAWNDQDLVFCNQPGNPLEANNVMQRSFKPLQQKADVPAIRFHDLQHSAATLWKERLPRHAVA</sequence>
<reference evidence="2 3" key="1">
    <citation type="journal article" date="2021" name="Int. J. Syst. Evol. Microbiol.">
        <title>Reticulibacter mediterranei gen. nov., sp. nov., within the new family Reticulibacteraceae fam. nov., and Ktedonospora formicarum gen. nov., sp. nov., Ktedonobacter robiniae sp. nov., Dictyobacter formicarum sp. nov. and Dictyobacter arantiisoli sp. nov., belonging to the class Ktedonobacteria.</title>
        <authorList>
            <person name="Yabe S."/>
            <person name="Zheng Y."/>
            <person name="Wang C.M."/>
            <person name="Sakai Y."/>
            <person name="Abe K."/>
            <person name="Yokota A."/>
            <person name="Donadio S."/>
            <person name="Cavaletti L."/>
            <person name="Monciardini P."/>
        </authorList>
    </citation>
    <scope>NUCLEOTIDE SEQUENCE [LARGE SCALE GENOMIC DNA]</scope>
    <source>
        <strain evidence="2 3">SOSP1-9</strain>
    </source>
</reference>
<dbReference type="Proteomes" id="UP000635565">
    <property type="component" value="Unassembled WGS sequence"/>
</dbReference>
<evidence type="ECO:0000256" key="1">
    <source>
        <dbReference type="ARBA" id="ARBA00023172"/>
    </source>
</evidence>
<dbReference type="RefSeq" id="WP_201360909.1">
    <property type="nucleotide sequence ID" value="NZ_BNJJ01000003.1"/>
</dbReference>
<evidence type="ECO:0008006" key="4">
    <source>
        <dbReference type="Google" id="ProtNLM"/>
    </source>
</evidence>
<dbReference type="EMBL" id="BNJJ01000003">
    <property type="protein sequence ID" value="GHO83228.1"/>
    <property type="molecule type" value="Genomic_DNA"/>
</dbReference>
<accession>A0ABQ3VC35</accession>
<comment type="caution">
    <text evidence="2">The sequence shown here is derived from an EMBL/GenBank/DDBJ whole genome shotgun (WGS) entry which is preliminary data.</text>
</comment>
<proteinExistence type="predicted"/>
<keyword evidence="3" id="KW-1185">Reference proteome</keyword>
<evidence type="ECO:0000313" key="2">
    <source>
        <dbReference type="EMBL" id="GHO83228.1"/>
    </source>
</evidence>
<dbReference type="InterPro" id="IPR011010">
    <property type="entry name" value="DNA_brk_join_enz"/>
</dbReference>
<organism evidence="2 3">
    <name type="scientific">Dictyobacter formicarum</name>
    <dbReference type="NCBI Taxonomy" id="2778368"/>
    <lineage>
        <taxon>Bacteria</taxon>
        <taxon>Bacillati</taxon>
        <taxon>Chloroflexota</taxon>
        <taxon>Ktedonobacteria</taxon>
        <taxon>Ktedonobacterales</taxon>
        <taxon>Dictyobacteraceae</taxon>
        <taxon>Dictyobacter</taxon>
    </lineage>
</organism>
<dbReference type="Gene3D" id="1.10.443.10">
    <property type="entry name" value="Intergrase catalytic core"/>
    <property type="match status" value="1"/>
</dbReference>
<dbReference type="SUPFAM" id="SSF56349">
    <property type="entry name" value="DNA breaking-rejoining enzymes"/>
    <property type="match status" value="1"/>
</dbReference>
<name>A0ABQ3VC35_9CHLR</name>